<protein>
    <recommendedName>
        <fullName evidence="3">SIR2-like domain-containing protein</fullName>
    </recommendedName>
</protein>
<gene>
    <name evidence="1" type="ORF">H8K33_07795</name>
</gene>
<comment type="caution">
    <text evidence="1">The sequence shown here is derived from an EMBL/GenBank/DDBJ whole genome shotgun (WGS) entry which is preliminary data.</text>
</comment>
<dbReference type="Proteomes" id="UP000643610">
    <property type="component" value="Unassembled WGS sequence"/>
</dbReference>
<reference evidence="1 2" key="1">
    <citation type="submission" date="2020-08" db="EMBL/GenBank/DDBJ databases">
        <title>Novel species isolated from subtropical streams in China.</title>
        <authorList>
            <person name="Lu H."/>
        </authorList>
    </citation>
    <scope>NUCLEOTIDE SEQUENCE [LARGE SCALE GENOMIC DNA]</scope>
    <source>
        <strain evidence="1 2">KCTC 52442</strain>
    </source>
</reference>
<dbReference type="RefSeq" id="WP_186890404.1">
    <property type="nucleotide sequence ID" value="NZ_JACOFU010000002.1"/>
</dbReference>
<keyword evidence="2" id="KW-1185">Reference proteome</keyword>
<sequence>MQLNNLLARHHQELALLIGNGINRYNSQANNNSWDALLTTLARTHLSDFAGKLPAGISLTEFYDVLELGLRGDLQPDQTLQKKRPSLQQQFCHLMSGWKVMQQHQTIMQWAQHFACPVLTTNFEHTLSDAVNARAFIGGKTAFTDYYPWETYFSTAELADPCAGFAIWHINGMQKYHRSIRLGLTHYMGSVERARARLHKGNQRLSSGGDIRLWEGASTWLQVLFHKPLLIIGLSLAENEVFLRWLLIERAKYYKDFPDRAQAAWYVHTEHEKDLGKLYFLKAVGVQSFAVPDYETIYGAQTWKVNN</sequence>
<evidence type="ECO:0000313" key="2">
    <source>
        <dbReference type="Proteomes" id="UP000643610"/>
    </source>
</evidence>
<proteinExistence type="predicted"/>
<evidence type="ECO:0000313" key="1">
    <source>
        <dbReference type="EMBL" id="MBC3831407.1"/>
    </source>
</evidence>
<dbReference type="EMBL" id="JACOFU010000002">
    <property type="protein sequence ID" value="MBC3831407.1"/>
    <property type="molecule type" value="Genomic_DNA"/>
</dbReference>
<evidence type="ECO:0008006" key="3">
    <source>
        <dbReference type="Google" id="ProtNLM"/>
    </source>
</evidence>
<name>A0ABR6XPJ3_9BURK</name>
<accession>A0ABR6XPJ3</accession>
<organism evidence="1 2">
    <name type="scientific">Undibacterium amnicola</name>
    <dbReference type="NCBI Taxonomy" id="1834038"/>
    <lineage>
        <taxon>Bacteria</taxon>
        <taxon>Pseudomonadati</taxon>
        <taxon>Pseudomonadota</taxon>
        <taxon>Betaproteobacteria</taxon>
        <taxon>Burkholderiales</taxon>
        <taxon>Oxalobacteraceae</taxon>
        <taxon>Undibacterium</taxon>
    </lineage>
</organism>